<reference evidence="4" key="1">
    <citation type="journal article" date="2015" name="Nature">
        <title>Complex archaea that bridge the gap between prokaryotes and eukaryotes.</title>
        <authorList>
            <person name="Spang A."/>
            <person name="Saw J.H."/>
            <person name="Jorgensen S.L."/>
            <person name="Zaremba-Niedzwiedzka K."/>
            <person name="Martijn J."/>
            <person name="Lind A.E."/>
            <person name="van Eijk R."/>
            <person name="Schleper C."/>
            <person name="Guy L."/>
            <person name="Ettema T.J."/>
        </authorList>
    </citation>
    <scope>NUCLEOTIDE SEQUENCE</scope>
</reference>
<gene>
    <name evidence="4" type="ORF">LCGC14_1199640</name>
</gene>
<dbReference type="SUPFAM" id="SSF53271">
    <property type="entry name" value="PRTase-like"/>
    <property type="match status" value="1"/>
</dbReference>
<dbReference type="AlphaFoldDB" id="A0A0F9NZS2"/>
<evidence type="ECO:0000256" key="1">
    <source>
        <dbReference type="ARBA" id="ARBA00008007"/>
    </source>
</evidence>
<dbReference type="PANTHER" id="PTHR47505:SF1">
    <property type="entry name" value="DNA UTILIZATION PROTEIN YHGH"/>
    <property type="match status" value="1"/>
</dbReference>
<feature type="domain" description="Phosphoribosyltransferase" evidence="2">
    <location>
        <begin position="128"/>
        <end position="245"/>
    </location>
</feature>
<evidence type="ECO:0000259" key="3">
    <source>
        <dbReference type="Pfam" id="PF18912"/>
    </source>
</evidence>
<accession>A0A0F9NZS2</accession>
<dbReference type="Gene3D" id="3.40.50.2020">
    <property type="match status" value="1"/>
</dbReference>
<dbReference type="Pfam" id="PF00156">
    <property type="entry name" value="Pribosyltran"/>
    <property type="match status" value="1"/>
</dbReference>
<dbReference type="CDD" id="cd06223">
    <property type="entry name" value="PRTases_typeI"/>
    <property type="match status" value="1"/>
</dbReference>
<dbReference type="InterPro" id="IPR044005">
    <property type="entry name" value="DZR_2"/>
</dbReference>
<dbReference type="InterPro" id="IPR000836">
    <property type="entry name" value="PRTase_dom"/>
</dbReference>
<name>A0A0F9NZS2_9ZZZZ</name>
<evidence type="ECO:0000259" key="2">
    <source>
        <dbReference type="Pfam" id="PF00156"/>
    </source>
</evidence>
<comment type="caution">
    <text evidence="4">The sequence shown here is derived from an EMBL/GenBank/DDBJ whole genome shotgun (WGS) entry which is preliminary data.</text>
</comment>
<dbReference type="InterPro" id="IPR029057">
    <property type="entry name" value="PRTase-like"/>
</dbReference>
<evidence type="ECO:0000313" key="4">
    <source>
        <dbReference type="EMBL" id="KKM94305.1"/>
    </source>
</evidence>
<organism evidence="4">
    <name type="scientific">marine sediment metagenome</name>
    <dbReference type="NCBI Taxonomy" id="412755"/>
    <lineage>
        <taxon>unclassified sequences</taxon>
        <taxon>metagenomes</taxon>
        <taxon>ecological metagenomes</taxon>
    </lineage>
</organism>
<proteinExistence type="inferred from homology"/>
<dbReference type="EMBL" id="LAZR01006157">
    <property type="protein sequence ID" value="KKM94305.1"/>
    <property type="molecule type" value="Genomic_DNA"/>
</dbReference>
<comment type="similarity">
    <text evidence="1">Belongs to the ComF/GntX family.</text>
</comment>
<dbReference type="PANTHER" id="PTHR47505">
    <property type="entry name" value="DNA UTILIZATION PROTEIN YHGH"/>
    <property type="match status" value="1"/>
</dbReference>
<feature type="domain" description="Double zinc ribbon" evidence="3">
    <location>
        <begin position="19"/>
        <end position="76"/>
    </location>
</feature>
<dbReference type="InterPro" id="IPR051910">
    <property type="entry name" value="ComF/GntX_DNA_util-trans"/>
</dbReference>
<sequence length="247" mass="28232">MISSLSEKIYSYSKLAELIFFPSFCELCSSLLEFPQERVICHACWKSIRASYPSYCLCCGRFFEALEEPRVCQVCLEKRPPFSHHRSCGKYKGKLKDIILLYKYRHFQVLGKDLANFAYRALGQEEEIWWKVDAIIPVPLHPKRKKKRGFNQAQVIAKELARIKGIELRDQMLLKIKNVPPQTSLRVEERAENVSGAFGVAEGDKIKRKVVLLVDDVYTTGSTIRECSSVLRKAGVKEVKALTVAQA</sequence>
<protein>
    <submittedName>
        <fullName evidence="4">Uncharacterized protein</fullName>
    </submittedName>
</protein>
<dbReference type="Pfam" id="PF18912">
    <property type="entry name" value="DZR_2"/>
    <property type="match status" value="1"/>
</dbReference>